<dbReference type="Proteomes" id="UP001164459">
    <property type="component" value="Chromosome"/>
</dbReference>
<dbReference type="PROSITE" id="PS51257">
    <property type="entry name" value="PROKAR_LIPOPROTEIN"/>
    <property type="match status" value="1"/>
</dbReference>
<proteinExistence type="predicted"/>
<evidence type="ECO:0000313" key="1">
    <source>
        <dbReference type="EMBL" id="WAS99000.1"/>
    </source>
</evidence>
<protein>
    <recommendedName>
        <fullName evidence="3">Lipoprotein</fullName>
    </recommendedName>
</protein>
<keyword evidence="2" id="KW-1185">Reference proteome</keyword>
<reference evidence="1" key="1">
    <citation type="submission" date="2022-11" db="EMBL/GenBank/DDBJ databases">
        <title>Minimal conservation of predation-associated metabolite biosynthetic gene clusters underscores biosynthetic potential of Myxococcota including descriptions for ten novel species: Archangium lansinium sp. nov., Myxococcus landrumus sp. nov., Nannocystis bai.</title>
        <authorList>
            <person name="Ahearne A."/>
            <person name="Stevens C."/>
            <person name="Dowd S."/>
        </authorList>
    </citation>
    <scope>NUCLEOTIDE SEQUENCE</scope>
    <source>
        <strain evidence="1">Fl3</strain>
    </source>
</reference>
<organism evidence="1 2">
    <name type="scientific">Nannocystis punicea</name>
    <dbReference type="NCBI Taxonomy" id="2995304"/>
    <lineage>
        <taxon>Bacteria</taxon>
        <taxon>Pseudomonadati</taxon>
        <taxon>Myxococcota</taxon>
        <taxon>Polyangia</taxon>
        <taxon>Nannocystales</taxon>
        <taxon>Nannocystaceae</taxon>
        <taxon>Nannocystis</taxon>
    </lineage>
</organism>
<sequence>MTRRQLVAALLAAACSTEARDEQDQSCMDDTDCLSGQVCNNNICYENDLPKYGGIALDVQTAEPAFRLELRGKDTALKRILDRLPNRYYVDRDEVRERLRITVLEQQFDDLEEGTGENVPVAASIELQQPSRFARPPFVVTDLTFTPPADGSDPEPVFKAWPRYDVRDIGADQPLYAKLTYQDDVAGDQPFQWGRGIVARQLMRKKTDTPEDDTFEIFTVRECHRRVLGNIRFPDGPLAVEPPLDPPPTVVVNMRHAGRADDGDPETPVCDPNPMGETPATCSVETVVNPPNQECSSGLCPDPYGCYPDPVDDKKKCGCKRDSECPAGQVCRVDRQLCALDLTDRPAIKQVTAEVKDDAAVSAWVYTYCDENPTADRTMEFVVSASPDARLGLPRLNYRVVLTFLVGDLMGSTPLGRICLPTWRPAHEVQIPLRGAPGRLFKNYAEQEWTCCDTSCLAEAATKPPPDAPTTCWVKPAITVVGDFAIPDPATWAAAACMPLSGADEQGRVRVTYGAADCTGDGDECTVNLSPGPTNGNSQSYVLRVEPPVGSLFRSALIDATIASDSTRLGEQDLKPRVLLRGKVRCEGDTCVPAEVLAERVILGEDPTTLLGPYFYNATTIYDAVTKQSDYVIPVNPGVYLVTALPTVTAQNSALGPSQLVVVDLREDSPLLVEQEDGLMVADLEDMDEQLALTPGAVYTVELDDFVSNSRVIPLDLTSGEGLLHPDGEPLDLNAPGTCLPGEGCQIRRIRSVSSPLRVPQNQIVRFIARTAAAAAE</sequence>
<gene>
    <name evidence="1" type="ORF">O0S08_22965</name>
</gene>
<evidence type="ECO:0008006" key="3">
    <source>
        <dbReference type="Google" id="ProtNLM"/>
    </source>
</evidence>
<dbReference type="RefSeq" id="WP_269041362.1">
    <property type="nucleotide sequence ID" value="NZ_CP114040.1"/>
</dbReference>
<name>A0ABY7HI51_9BACT</name>
<evidence type="ECO:0000313" key="2">
    <source>
        <dbReference type="Proteomes" id="UP001164459"/>
    </source>
</evidence>
<accession>A0ABY7HI51</accession>
<dbReference type="EMBL" id="CP114040">
    <property type="protein sequence ID" value="WAS99000.1"/>
    <property type="molecule type" value="Genomic_DNA"/>
</dbReference>